<protein>
    <submittedName>
        <fullName evidence="2">Transcriptional regulator</fullName>
    </submittedName>
</protein>
<evidence type="ECO:0000313" key="3">
    <source>
        <dbReference type="Proteomes" id="UP000255236"/>
    </source>
</evidence>
<dbReference type="InterPro" id="IPR001387">
    <property type="entry name" value="Cro/C1-type_HTH"/>
</dbReference>
<sequence>MKKEIADLIKRYRKRRGMSQKELAQGICAQGIISRIERGEMVPSTDIFFGLIKKLEIDMKQVEEIFAIHSTNHDVYSKEIQELFYKRDHQTLLYIVSNFPVENFTPKELLYVDWYKAILDYHHFSNFEKSKKELEVLAESSKEYPELHLRVLNSLGNIYMGEEDYEQSMSYFLEILPNYKLLNQLEYEWSFLISISRCYFCLNDIEKALYYNTIAIGSVLEHKSLYLLGELLLMQANIFKAQGLMEEALTTCKRSIVLFELENNRQLKNIALSLQSKLQKEVKNED</sequence>
<dbReference type="Proteomes" id="UP000255236">
    <property type="component" value="Unassembled WGS sequence"/>
</dbReference>
<dbReference type="EMBL" id="UHFT01000001">
    <property type="protein sequence ID" value="SUN79430.1"/>
    <property type="molecule type" value="Genomic_DNA"/>
</dbReference>
<dbReference type="SMART" id="SM00530">
    <property type="entry name" value="HTH_XRE"/>
    <property type="match status" value="1"/>
</dbReference>
<feature type="domain" description="HTH cro/C1-type" evidence="1">
    <location>
        <begin position="9"/>
        <end position="62"/>
    </location>
</feature>
<dbReference type="PANTHER" id="PTHR37038">
    <property type="entry name" value="TRANSCRIPTIONAL REGULATOR-RELATED"/>
    <property type="match status" value="1"/>
</dbReference>
<proteinExistence type="predicted"/>
<dbReference type="InterPro" id="IPR053163">
    <property type="entry name" value="HTH-type_regulator_Rgg"/>
</dbReference>
<gene>
    <name evidence="2" type="ORF">NCTC11063_00204</name>
</gene>
<dbReference type="SUPFAM" id="SSF48452">
    <property type="entry name" value="TPR-like"/>
    <property type="match status" value="1"/>
</dbReference>
<comment type="caution">
    <text evidence="2">The sequence shown here is derived from an EMBL/GenBank/DDBJ whole genome shotgun (WGS) entry which is preliminary data.</text>
</comment>
<dbReference type="CDD" id="cd00093">
    <property type="entry name" value="HTH_XRE"/>
    <property type="match status" value="1"/>
</dbReference>
<dbReference type="GO" id="GO:0003677">
    <property type="term" value="F:DNA binding"/>
    <property type="evidence" value="ECO:0007669"/>
    <property type="project" value="InterPro"/>
</dbReference>
<accession>A0A380L393</accession>
<dbReference type="PROSITE" id="PS50943">
    <property type="entry name" value="HTH_CROC1"/>
    <property type="match status" value="1"/>
</dbReference>
<evidence type="ECO:0000259" key="1">
    <source>
        <dbReference type="PROSITE" id="PS50943"/>
    </source>
</evidence>
<dbReference type="Gene3D" id="1.25.40.10">
    <property type="entry name" value="Tetratricopeptide repeat domain"/>
    <property type="match status" value="1"/>
</dbReference>
<organism evidence="2 3">
    <name type="scientific">Streptococcus milleri</name>
    <dbReference type="NCBI Taxonomy" id="33040"/>
    <lineage>
        <taxon>Bacteria</taxon>
        <taxon>Bacillati</taxon>
        <taxon>Bacillota</taxon>
        <taxon>Bacilli</taxon>
        <taxon>Lactobacillales</taxon>
        <taxon>Streptococcaceae</taxon>
        <taxon>Streptococcus</taxon>
    </lineage>
</organism>
<dbReference type="InterPro" id="IPR011990">
    <property type="entry name" value="TPR-like_helical_dom_sf"/>
</dbReference>
<dbReference type="InterPro" id="IPR041315">
    <property type="entry name" value="PlcR_TPR"/>
</dbReference>
<dbReference type="AlphaFoldDB" id="A0A380L393"/>
<keyword evidence="3" id="KW-1185">Reference proteome</keyword>
<name>A0A380L393_9STRE</name>
<dbReference type="SUPFAM" id="SSF47413">
    <property type="entry name" value="lambda repressor-like DNA-binding domains"/>
    <property type="match status" value="1"/>
</dbReference>
<dbReference type="InterPro" id="IPR010982">
    <property type="entry name" value="Lambda_DNA-bd_dom_sf"/>
</dbReference>
<evidence type="ECO:0000313" key="2">
    <source>
        <dbReference type="EMBL" id="SUN79430.1"/>
    </source>
</evidence>
<reference evidence="2" key="1">
    <citation type="submission" date="2018-06" db="EMBL/GenBank/DDBJ databases">
        <authorList>
            <consortium name="Pathogen Informatics"/>
            <person name="Doyle S."/>
        </authorList>
    </citation>
    <scope>NUCLEOTIDE SEQUENCE [LARGE SCALE GENOMIC DNA]</scope>
    <source>
        <strain evidence="2">NCTC11063</strain>
    </source>
</reference>
<dbReference type="RefSeq" id="WP_115262813.1">
    <property type="nucleotide sequence ID" value="NZ_UHFT01000001.1"/>
</dbReference>
<dbReference type="Pfam" id="PF01381">
    <property type="entry name" value="HTH_3"/>
    <property type="match status" value="1"/>
</dbReference>
<dbReference type="Pfam" id="PF18768">
    <property type="entry name" value="RNPP_C"/>
    <property type="match status" value="1"/>
</dbReference>
<dbReference type="PANTHER" id="PTHR37038:SF14">
    <property type="entry name" value="TRANSCRIPTIONAL ACTIVATOR"/>
    <property type="match status" value="1"/>
</dbReference>